<evidence type="ECO:0000313" key="2">
    <source>
        <dbReference type="Proteomes" id="UP000752696"/>
    </source>
</evidence>
<organism evidence="1 2">
    <name type="scientific">Heterotrigona itama</name>
    <dbReference type="NCBI Taxonomy" id="395501"/>
    <lineage>
        <taxon>Eukaryota</taxon>
        <taxon>Metazoa</taxon>
        <taxon>Ecdysozoa</taxon>
        <taxon>Arthropoda</taxon>
        <taxon>Hexapoda</taxon>
        <taxon>Insecta</taxon>
        <taxon>Pterygota</taxon>
        <taxon>Neoptera</taxon>
        <taxon>Endopterygota</taxon>
        <taxon>Hymenoptera</taxon>
        <taxon>Apocrita</taxon>
        <taxon>Aculeata</taxon>
        <taxon>Apoidea</taxon>
        <taxon>Anthophila</taxon>
        <taxon>Apidae</taxon>
        <taxon>Heterotrigona</taxon>
    </lineage>
</organism>
<proteinExistence type="predicted"/>
<dbReference type="AlphaFoldDB" id="A0A6V7HAU1"/>
<sequence length="261" mass="29630">MPVAGGFHCYVELSFLSELIAVSLASTGNRFFLRSPRGADVALKQSLPSRRNVSMVGKVEVLQNITNRTQTTHTSSLNRITYMGLSVLKYRPLKNQSASYALCNVPFLYLFPGFDDSYLTMDFTLTSPGPEQHRRQRSSHLTNLKHDQSSIPFRQESVVFYMQENTSRQQSSAIEATCFQKKLQALRPKKEEATSRRSPANCHRRGLQQMAHHPLGEKSRARQVILLRLGLGVQFLCTRTFTKFVQRIFSNLQIECAVSPQ</sequence>
<gene>
    <name evidence="1" type="ORF">MHI_LOCUS621811</name>
</gene>
<accession>A0A6V7HAU1</accession>
<comment type="caution">
    <text evidence="1">The sequence shown here is derived from an EMBL/GenBank/DDBJ whole genome shotgun (WGS) entry which is preliminary data.</text>
</comment>
<name>A0A6V7HAU1_9HYME</name>
<keyword evidence="2" id="KW-1185">Reference proteome</keyword>
<dbReference type="Proteomes" id="UP000752696">
    <property type="component" value="Unassembled WGS sequence"/>
</dbReference>
<evidence type="ECO:0000313" key="1">
    <source>
        <dbReference type="EMBL" id="CAD1476125.1"/>
    </source>
</evidence>
<reference evidence="1" key="1">
    <citation type="submission" date="2020-07" db="EMBL/GenBank/DDBJ databases">
        <authorList>
            <person name="Nazaruddin N."/>
        </authorList>
    </citation>
    <scope>NUCLEOTIDE SEQUENCE</scope>
</reference>
<protein>
    <submittedName>
        <fullName evidence="1">Uncharacterized protein</fullName>
    </submittedName>
</protein>
<dbReference type="EMBL" id="CAJDYZ010009056">
    <property type="protein sequence ID" value="CAD1476125.1"/>
    <property type="molecule type" value="Genomic_DNA"/>
</dbReference>